<name>A0A699Z4N2_HAELA</name>
<sequence>LSDTAKAQAFFEQGAEFARQHNQARLEIDCLGGLGVMYRNQNQAAKAVELLETALALCEKSEDMDSKASTLCNLGAAMMQVDQVKALNHLNQAVDIREQAVCFERALEVFEVLEDVDKVAKVLINLANMAEIHVSSPQAYKEAAEYRKRLLAFLQEHGVRRMDSQCSICLEPMAVQEVTRSHDKELIMLACLHTLHNACWEKLVSTKAEDIACPTCKQPVPLFS</sequence>
<dbReference type="SMART" id="SM00184">
    <property type="entry name" value="RING"/>
    <property type="match status" value="1"/>
</dbReference>
<dbReference type="AlphaFoldDB" id="A0A699Z4N2"/>
<dbReference type="GO" id="GO:0005737">
    <property type="term" value="C:cytoplasm"/>
    <property type="evidence" value="ECO:0007669"/>
    <property type="project" value="UniProtKB-ARBA"/>
</dbReference>
<evidence type="ECO:0000256" key="4">
    <source>
        <dbReference type="PROSITE-ProRule" id="PRU00175"/>
    </source>
</evidence>
<accession>A0A699Z4N2</accession>
<evidence type="ECO:0000256" key="2">
    <source>
        <dbReference type="ARBA" id="ARBA00022771"/>
    </source>
</evidence>
<evidence type="ECO:0000259" key="5">
    <source>
        <dbReference type="PROSITE" id="PS50089"/>
    </source>
</evidence>
<feature type="non-terminal residue" evidence="6">
    <location>
        <position position="1"/>
    </location>
</feature>
<dbReference type="InterPro" id="IPR011990">
    <property type="entry name" value="TPR-like_helical_dom_sf"/>
</dbReference>
<feature type="domain" description="RING-type" evidence="5">
    <location>
        <begin position="166"/>
        <end position="217"/>
    </location>
</feature>
<comment type="caution">
    <text evidence="6">The sequence shown here is derived from an EMBL/GenBank/DDBJ whole genome shotgun (WGS) entry which is preliminary data.</text>
</comment>
<dbReference type="Proteomes" id="UP000485058">
    <property type="component" value="Unassembled WGS sequence"/>
</dbReference>
<dbReference type="Gene3D" id="3.30.40.10">
    <property type="entry name" value="Zinc/RING finger domain, C3HC4 (zinc finger)"/>
    <property type="match status" value="1"/>
</dbReference>
<keyword evidence="2 4" id="KW-0863">Zinc-finger</keyword>
<keyword evidence="3" id="KW-0862">Zinc</keyword>
<gene>
    <name evidence="6" type="ORF">HaLaN_12956</name>
</gene>
<keyword evidence="7" id="KW-1185">Reference proteome</keyword>
<dbReference type="InterPro" id="IPR013083">
    <property type="entry name" value="Znf_RING/FYVE/PHD"/>
</dbReference>
<dbReference type="Gene3D" id="1.25.40.10">
    <property type="entry name" value="Tetratricopeptide repeat domain"/>
    <property type="match status" value="1"/>
</dbReference>
<dbReference type="EMBL" id="BLLF01001010">
    <property type="protein sequence ID" value="GFH16525.1"/>
    <property type="molecule type" value="Genomic_DNA"/>
</dbReference>
<proteinExistence type="predicted"/>
<dbReference type="Pfam" id="PF00097">
    <property type="entry name" value="zf-C3HC4"/>
    <property type="match status" value="1"/>
</dbReference>
<evidence type="ECO:0000313" key="7">
    <source>
        <dbReference type="Proteomes" id="UP000485058"/>
    </source>
</evidence>
<dbReference type="GO" id="GO:0008270">
    <property type="term" value="F:zinc ion binding"/>
    <property type="evidence" value="ECO:0007669"/>
    <property type="project" value="UniProtKB-KW"/>
</dbReference>
<keyword evidence="1" id="KW-0479">Metal-binding</keyword>
<evidence type="ECO:0000256" key="3">
    <source>
        <dbReference type="ARBA" id="ARBA00022833"/>
    </source>
</evidence>
<dbReference type="Pfam" id="PF13424">
    <property type="entry name" value="TPR_12"/>
    <property type="match status" value="1"/>
</dbReference>
<dbReference type="InterPro" id="IPR001841">
    <property type="entry name" value="Znf_RING"/>
</dbReference>
<dbReference type="SUPFAM" id="SSF57850">
    <property type="entry name" value="RING/U-box"/>
    <property type="match status" value="1"/>
</dbReference>
<reference evidence="6 7" key="1">
    <citation type="submission" date="2020-02" db="EMBL/GenBank/DDBJ databases">
        <title>Draft genome sequence of Haematococcus lacustris strain NIES-144.</title>
        <authorList>
            <person name="Morimoto D."/>
            <person name="Nakagawa S."/>
            <person name="Yoshida T."/>
            <person name="Sawayama S."/>
        </authorList>
    </citation>
    <scope>NUCLEOTIDE SEQUENCE [LARGE SCALE GENOMIC DNA]</scope>
    <source>
        <strain evidence="6 7">NIES-144</strain>
    </source>
</reference>
<organism evidence="6 7">
    <name type="scientific">Haematococcus lacustris</name>
    <name type="common">Green alga</name>
    <name type="synonym">Haematococcus pluvialis</name>
    <dbReference type="NCBI Taxonomy" id="44745"/>
    <lineage>
        <taxon>Eukaryota</taxon>
        <taxon>Viridiplantae</taxon>
        <taxon>Chlorophyta</taxon>
        <taxon>core chlorophytes</taxon>
        <taxon>Chlorophyceae</taxon>
        <taxon>CS clade</taxon>
        <taxon>Chlamydomonadales</taxon>
        <taxon>Haematococcaceae</taxon>
        <taxon>Haematococcus</taxon>
    </lineage>
</organism>
<dbReference type="PROSITE" id="PS50089">
    <property type="entry name" value="ZF_RING_2"/>
    <property type="match status" value="1"/>
</dbReference>
<evidence type="ECO:0000313" key="6">
    <source>
        <dbReference type="EMBL" id="GFH16525.1"/>
    </source>
</evidence>
<dbReference type="InterPro" id="IPR018957">
    <property type="entry name" value="Znf_C3HC4_RING-type"/>
</dbReference>
<protein>
    <recommendedName>
        <fullName evidence="5">RING-type domain-containing protein</fullName>
    </recommendedName>
</protein>
<dbReference type="SUPFAM" id="SSF48452">
    <property type="entry name" value="TPR-like"/>
    <property type="match status" value="1"/>
</dbReference>
<evidence type="ECO:0000256" key="1">
    <source>
        <dbReference type="ARBA" id="ARBA00022723"/>
    </source>
</evidence>